<organism evidence="2 3">
    <name type="scientific">Leifsonia virtsii</name>
    <dbReference type="NCBI Taxonomy" id="3035915"/>
    <lineage>
        <taxon>Bacteria</taxon>
        <taxon>Bacillati</taxon>
        <taxon>Actinomycetota</taxon>
        <taxon>Actinomycetes</taxon>
        <taxon>Micrococcales</taxon>
        <taxon>Microbacteriaceae</taxon>
        <taxon>Leifsonia</taxon>
    </lineage>
</organism>
<feature type="transmembrane region" description="Helical" evidence="1">
    <location>
        <begin position="38"/>
        <end position="59"/>
    </location>
</feature>
<protein>
    <recommendedName>
        <fullName evidence="4">Integral membrane protein</fullName>
    </recommendedName>
</protein>
<proteinExistence type="predicted"/>
<evidence type="ECO:0000313" key="3">
    <source>
        <dbReference type="Proteomes" id="UP001174210"/>
    </source>
</evidence>
<gene>
    <name evidence="2" type="ORF">P5G59_05250</name>
</gene>
<evidence type="ECO:0000256" key="1">
    <source>
        <dbReference type="SAM" id="Phobius"/>
    </source>
</evidence>
<accession>A0ABT8IUP8</accession>
<keyword evidence="3" id="KW-1185">Reference proteome</keyword>
<keyword evidence="1" id="KW-1133">Transmembrane helix</keyword>
<sequence length="65" mass="6797">MVERTNGSPWFLILGVLLVVAGLGGPLAVDAATGDVQWLVRGVGVLVAIGGGVLIGFWVRRRQGR</sequence>
<keyword evidence="1" id="KW-0812">Transmembrane</keyword>
<dbReference type="RefSeq" id="WP_301216677.1">
    <property type="nucleotide sequence ID" value="NZ_JAROCB010000001.1"/>
</dbReference>
<name>A0ABT8IUP8_9MICO</name>
<keyword evidence="1" id="KW-0472">Membrane</keyword>
<dbReference type="EMBL" id="JAROCB010000001">
    <property type="protein sequence ID" value="MDN4596538.1"/>
    <property type="molecule type" value="Genomic_DNA"/>
</dbReference>
<reference evidence="2" key="1">
    <citation type="submission" date="2023-03" db="EMBL/GenBank/DDBJ databases">
        <title>MT1 and MT2 Draft Genomes of Novel Species.</title>
        <authorList>
            <person name="Venkateswaran K."/>
        </authorList>
    </citation>
    <scope>NUCLEOTIDE SEQUENCE</scope>
    <source>
        <strain evidence="2">F6_8S_P_1A</strain>
    </source>
</reference>
<evidence type="ECO:0000313" key="2">
    <source>
        <dbReference type="EMBL" id="MDN4596538.1"/>
    </source>
</evidence>
<dbReference type="Proteomes" id="UP001174210">
    <property type="component" value="Unassembled WGS sequence"/>
</dbReference>
<evidence type="ECO:0008006" key="4">
    <source>
        <dbReference type="Google" id="ProtNLM"/>
    </source>
</evidence>
<comment type="caution">
    <text evidence="2">The sequence shown here is derived from an EMBL/GenBank/DDBJ whole genome shotgun (WGS) entry which is preliminary data.</text>
</comment>